<dbReference type="InterPro" id="IPR020904">
    <property type="entry name" value="Sc_DH/Rdtase_CS"/>
</dbReference>
<sequence>MKIVLVTGGSSGIGLHTVLAFHQAGFKVITCSRNEDKWNKVLARHPQLSSIDYLPVDLKDVQQVDRFFGYIRENYGHLDVAVNNASPKLESRGDFANVPIDALYSTMIGDFWLHAVCLRYELNLMPEGSAIINVSSVNGVRPTPNAAMYSATKHGIEGLTRSVAVEAIRSGIRVNAVAPGVTWTPRWEEHQADMGAALRETVSKQVPNGRFAIPEEIAKAIFWLSSEQASYVVGHTLVMDGGLSLT</sequence>
<keyword evidence="2" id="KW-0560">Oxidoreductase</keyword>
<reference evidence="3 4" key="1">
    <citation type="journal article" date="2012" name="Science">
        <title>Ecological populations of bacteria act as socially cohesive units of antibiotic production and resistance.</title>
        <authorList>
            <person name="Cordero O.X."/>
            <person name="Wildschutte H."/>
            <person name="Kirkup B."/>
            <person name="Proehl S."/>
            <person name="Ngo L."/>
            <person name="Hussain F."/>
            <person name="Le Roux F."/>
            <person name="Mincer T."/>
            <person name="Polz M.F."/>
        </authorList>
    </citation>
    <scope>NUCLEOTIDE SEQUENCE [LARGE SCALE GENOMIC DNA]</scope>
    <source>
        <strain evidence="3 4">FF-454</strain>
    </source>
</reference>
<evidence type="ECO:0000256" key="1">
    <source>
        <dbReference type="ARBA" id="ARBA00006484"/>
    </source>
</evidence>
<dbReference type="InterPro" id="IPR002347">
    <property type="entry name" value="SDR_fam"/>
</dbReference>
<dbReference type="PROSITE" id="PS00061">
    <property type="entry name" value="ADH_SHORT"/>
    <property type="match status" value="1"/>
</dbReference>
<proteinExistence type="inferred from homology"/>
<dbReference type="AlphaFoldDB" id="A0A1E5C4C8"/>
<dbReference type="Pfam" id="PF13561">
    <property type="entry name" value="adh_short_C2"/>
    <property type="match status" value="1"/>
</dbReference>
<dbReference type="RefSeq" id="WP_016958897.1">
    <property type="nucleotide sequence ID" value="NZ_AJWN02000066.1"/>
</dbReference>
<dbReference type="FunFam" id="3.40.50.720:FF:000084">
    <property type="entry name" value="Short-chain dehydrogenase reductase"/>
    <property type="match status" value="1"/>
</dbReference>
<dbReference type="GO" id="GO:0016491">
    <property type="term" value="F:oxidoreductase activity"/>
    <property type="evidence" value="ECO:0007669"/>
    <property type="project" value="UniProtKB-KW"/>
</dbReference>
<evidence type="ECO:0000313" key="3">
    <source>
        <dbReference type="EMBL" id="OEE60325.1"/>
    </source>
</evidence>
<keyword evidence="4" id="KW-1185">Reference proteome</keyword>
<dbReference type="EMBL" id="AJWN02000066">
    <property type="protein sequence ID" value="OEE60325.1"/>
    <property type="molecule type" value="Genomic_DNA"/>
</dbReference>
<dbReference type="SUPFAM" id="SSF51735">
    <property type="entry name" value="NAD(P)-binding Rossmann-fold domains"/>
    <property type="match status" value="1"/>
</dbReference>
<dbReference type="PANTHER" id="PTHR24321">
    <property type="entry name" value="DEHYDROGENASES, SHORT CHAIN"/>
    <property type="match status" value="1"/>
</dbReference>
<dbReference type="Gene3D" id="3.40.50.720">
    <property type="entry name" value="NAD(P)-binding Rossmann-like Domain"/>
    <property type="match status" value="1"/>
</dbReference>
<dbReference type="PANTHER" id="PTHR24321:SF8">
    <property type="entry name" value="ESTRADIOL 17-BETA-DEHYDROGENASE 8-RELATED"/>
    <property type="match status" value="1"/>
</dbReference>
<evidence type="ECO:0000256" key="2">
    <source>
        <dbReference type="ARBA" id="ARBA00023002"/>
    </source>
</evidence>
<dbReference type="CDD" id="cd05233">
    <property type="entry name" value="SDR_c"/>
    <property type="match status" value="1"/>
</dbReference>
<evidence type="ECO:0000313" key="4">
    <source>
        <dbReference type="Proteomes" id="UP000095039"/>
    </source>
</evidence>
<dbReference type="PRINTS" id="PR00081">
    <property type="entry name" value="GDHRDH"/>
</dbReference>
<dbReference type="PRINTS" id="PR00080">
    <property type="entry name" value="SDRFAMILY"/>
</dbReference>
<comment type="caution">
    <text evidence="3">The sequence shown here is derived from an EMBL/GenBank/DDBJ whole genome shotgun (WGS) entry which is preliminary data.</text>
</comment>
<dbReference type="InterPro" id="IPR036291">
    <property type="entry name" value="NAD(P)-bd_dom_sf"/>
</dbReference>
<accession>A0A1E5C4C8</accession>
<protein>
    <submittedName>
        <fullName evidence="3">Dehydrogenase</fullName>
    </submittedName>
</protein>
<name>A0A1E5C4C8_9GAMM</name>
<gene>
    <name evidence="3" type="ORF">A1OK_11750</name>
</gene>
<dbReference type="Proteomes" id="UP000095039">
    <property type="component" value="Unassembled WGS sequence"/>
</dbReference>
<comment type="similarity">
    <text evidence="1">Belongs to the short-chain dehydrogenases/reductases (SDR) family.</text>
</comment>
<organism evidence="3 4">
    <name type="scientific">Enterovibrio norvegicus FF-454</name>
    <dbReference type="NCBI Taxonomy" id="1185651"/>
    <lineage>
        <taxon>Bacteria</taxon>
        <taxon>Pseudomonadati</taxon>
        <taxon>Pseudomonadota</taxon>
        <taxon>Gammaproteobacteria</taxon>
        <taxon>Vibrionales</taxon>
        <taxon>Vibrionaceae</taxon>
        <taxon>Enterovibrio</taxon>
    </lineage>
</organism>